<evidence type="ECO:0000313" key="1">
    <source>
        <dbReference type="EMBL" id="MDA5398840.1"/>
    </source>
</evidence>
<name>A0A9X3UHQ9_9HYPH</name>
<organism evidence="1 2">
    <name type="scientific">Hoeflea prorocentri</name>
    <dbReference type="NCBI Taxonomy" id="1922333"/>
    <lineage>
        <taxon>Bacteria</taxon>
        <taxon>Pseudomonadati</taxon>
        <taxon>Pseudomonadota</taxon>
        <taxon>Alphaproteobacteria</taxon>
        <taxon>Hyphomicrobiales</taxon>
        <taxon>Rhizobiaceae</taxon>
        <taxon>Hoeflea</taxon>
    </lineage>
</organism>
<evidence type="ECO:0000313" key="2">
    <source>
        <dbReference type="Proteomes" id="UP001151234"/>
    </source>
</evidence>
<gene>
    <name evidence="1" type="ORF">OQ273_09690</name>
</gene>
<accession>A0A9X3UHQ9</accession>
<dbReference type="Proteomes" id="UP001151234">
    <property type="component" value="Unassembled WGS sequence"/>
</dbReference>
<protein>
    <submittedName>
        <fullName evidence="1">Uncharacterized protein</fullName>
    </submittedName>
</protein>
<dbReference type="AlphaFoldDB" id="A0A9X3UHQ9"/>
<dbReference type="RefSeq" id="WP_267990242.1">
    <property type="nucleotide sequence ID" value="NZ_JAPJZI010000001.1"/>
</dbReference>
<sequence length="72" mass="7995">MLNQGWQNAFTASVLAFIVLFVIPKACGGEADRDVAESAECFVLWDGREYAIDCAVEETEENEADDFESEDL</sequence>
<proteinExistence type="predicted"/>
<keyword evidence="2" id="KW-1185">Reference proteome</keyword>
<dbReference type="EMBL" id="JAPJZI010000001">
    <property type="protein sequence ID" value="MDA5398840.1"/>
    <property type="molecule type" value="Genomic_DNA"/>
</dbReference>
<comment type="caution">
    <text evidence="1">The sequence shown here is derived from an EMBL/GenBank/DDBJ whole genome shotgun (WGS) entry which is preliminary data.</text>
</comment>
<reference evidence="1" key="1">
    <citation type="submission" date="2022-11" db="EMBL/GenBank/DDBJ databases">
        <title>Draft genome sequence of Hoeflea poritis E7-10 and Hoeflea prorocentri PM5-8, separated from scleractinian coral Porites lutea and marine dinoflagellate.</title>
        <authorList>
            <person name="Zhang G."/>
            <person name="Wei Q."/>
            <person name="Cai L."/>
        </authorList>
    </citation>
    <scope>NUCLEOTIDE SEQUENCE</scope>
    <source>
        <strain evidence="1">PM5-8</strain>
    </source>
</reference>